<evidence type="ECO:0000256" key="1">
    <source>
        <dbReference type="ARBA" id="ARBA00004325"/>
    </source>
</evidence>
<accession>A0A2H4R8D3</accession>
<reference evidence="9" key="1">
    <citation type="journal article" date="2017" name="Curr. Biol.">
        <title>A New Lineage of Eukaryotes Illuminates Early Mitochondrial Genome Reduction.</title>
        <authorList>
            <person name="Janouskovec J."/>
            <person name="Tikhonenkov D.V."/>
            <person name="Burki F."/>
            <person name="Howe A.T."/>
            <person name="Rohwer F.L."/>
            <person name="Mylnikov A.P."/>
            <person name="Keeling P.J."/>
        </authorList>
    </citation>
    <scope>NUCLEOTIDE SEQUENCE</scope>
    <source>
        <strain evidence="9">TD-1</strain>
    </source>
</reference>
<dbReference type="GO" id="GO:0006754">
    <property type="term" value="P:ATP biosynthetic process"/>
    <property type="evidence" value="ECO:0007669"/>
    <property type="project" value="UniProtKB-KW"/>
</dbReference>
<keyword evidence="5 7" id="KW-0472">Membrane</keyword>
<dbReference type="AlphaFoldDB" id="A0A2H4R8D3"/>
<name>A0A2H4R8D3_9EUKA</name>
<evidence type="ECO:0000256" key="6">
    <source>
        <dbReference type="ARBA" id="ARBA00023310"/>
    </source>
</evidence>
<proteinExistence type="predicted"/>
<keyword evidence="2 7" id="KW-0812">Transmembrane</keyword>
<evidence type="ECO:0000313" key="9">
    <source>
        <dbReference type="EMBL" id="ATY40906.1"/>
    </source>
</evidence>
<gene>
    <name evidence="9" type="primary">atp8</name>
</gene>
<feature type="domain" description="ATP synthase YMF19-like N-terminal" evidence="8">
    <location>
        <begin position="2"/>
        <end position="81"/>
    </location>
</feature>
<evidence type="ECO:0000256" key="5">
    <source>
        <dbReference type="ARBA" id="ARBA00023136"/>
    </source>
</evidence>
<evidence type="ECO:0000256" key="4">
    <source>
        <dbReference type="ARBA" id="ARBA00023128"/>
    </source>
</evidence>
<dbReference type="GeneID" id="35199335"/>
<dbReference type="RefSeq" id="YP_009446418.1">
    <property type="nucleotide sequence ID" value="NC_036491.1"/>
</dbReference>
<protein>
    <submittedName>
        <fullName evidence="9">ATP synthase F0 subunit 8</fullName>
    </submittedName>
</protein>
<comment type="subcellular location">
    <subcellularLocation>
        <location evidence="1">Mitochondrion membrane</location>
    </subcellularLocation>
</comment>
<evidence type="ECO:0000259" key="8">
    <source>
        <dbReference type="Pfam" id="PF02326"/>
    </source>
</evidence>
<keyword evidence="6" id="KW-0066">ATP synthesis</keyword>
<evidence type="ECO:0000256" key="3">
    <source>
        <dbReference type="ARBA" id="ARBA00022989"/>
    </source>
</evidence>
<dbReference type="InterPro" id="IPR003319">
    <property type="entry name" value="YMF19-like_N"/>
</dbReference>
<keyword evidence="3 7" id="KW-1133">Transmembrane helix</keyword>
<evidence type="ECO:0000256" key="2">
    <source>
        <dbReference type="ARBA" id="ARBA00022692"/>
    </source>
</evidence>
<feature type="transmembrane region" description="Helical" evidence="7">
    <location>
        <begin position="12"/>
        <end position="32"/>
    </location>
</feature>
<dbReference type="EMBL" id="MG202008">
    <property type="protein sequence ID" value="ATY40906.1"/>
    <property type="molecule type" value="Genomic_DNA"/>
</dbReference>
<keyword evidence="4 9" id="KW-0496">Mitochondrion</keyword>
<sequence length="132" mass="15148">MPQLDHVTFMSQLFWLILFFLTFYVITLKYLLPSLGKALKIRKKRLEAGHKGVDQLKSEEHAVVGDYETLLMQSMVESRQFIASSLEESEKWLQTSLKEANNSASLLKPANQSYLKTLASIHGYKSFYTGRV</sequence>
<dbReference type="GO" id="GO:0031966">
    <property type="term" value="C:mitochondrial membrane"/>
    <property type="evidence" value="ECO:0007669"/>
    <property type="project" value="UniProtKB-SubCell"/>
</dbReference>
<evidence type="ECO:0000256" key="7">
    <source>
        <dbReference type="SAM" id="Phobius"/>
    </source>
</evidence>
<geneLocation type="mitochondrion" evidence="9"/>
<organism evidence="9">
    <name type="scientific">Ancoracysta twista</name>
    <dbReference type="NCBI Taxonomy" id="2044563"/>
    <lineage>
        <taxon>Eukaryota</taxon>
        <taxon>Provora</taxon>
        <taxon>Nebulidia</taxon>
        <taxon>Nebulidea</taxon>
        <taxon>Nebulidida</taxon>
        <taxon>Nebulidae</taxon>
    </lineage>
</organism>
<dbReference type="CDD" id="cd06503">
    <property type="entry name" value="ATP-synt_Fo_b"/>
    <property type="match status" value="1"/>
</dbReference>
<dbReference type="Pfam" id="PF02326">
    <property type="entry name" value="YMF19"/>
    <property type="match status" value="1"/>
</dbReference>